<dbReference type="Proteomes" id="UP001604336">
    <property type="component" value="Unassembled WGS sequence"/>
</dbReference>
<organism evidence="2 3">
    <name type="scientific">Abeliophyllum distichum</name>
    <dbReference type="NCBI Taxonomy" id="126358"/>
    <lineage>
        <taxon>Eukaryota</taxon>
        <taxon>Viridiplantae</taxon>
        <taxon>Streptophyta</taxon>
        <taxon>Embryophyta</taxon>
        <taxon>Tracheophyta</taxon>
        <taxon>Spermatophyta</taxon>
        <taxon>Magnoliopsida</taxon>
        <taxon>eudicotyledons</taxon>
        <taxon>Gunneridae</taxon>
        <taxon>Pentapetalae</taxon>
        <taxon>asterids</taxon>
        <taxon>lamiids</taxon>
        <taxon>Lamiales</taxon>
        <taxon>Oleaceae</taxon>
        <taxon>Forsythieae</taxon>
        <taxon>Abeliophyllum</taxon>
    </lineage>
</organism>
<accession>A0ABD1U0F9</accession>
<name>A0ABD1U0F9_9LAMI</name>
<feature type="transmembrane region" description="Helical" evidence="1">
    <location>
        <begin position="78"/>
        <end position="99"/>
    </location>
</feature>
<keyword evidence="1" id="KW-0812">Transmembrane</keyword>
<dbReference type="EMBL" id="JBFOLK010000004">
    <property type="protein sequence ID" value="KAL2518464.1"/>
    <property type="molecule type" value="Genomic_DNA"/>
</dbReference>
<evidence type="ECO:0000313" key="2">
    <source>
        <dbReference type="EMBL" id="KAL2518464.1"/>
    </source>
</evidence>
<proteinExistence type="predicted"/>
<evidence type="ECO:0000256" key="1">
    <source>
        <dbReference type="SAM" id="Phobius"/>
    </source>
</evidence>
<keyword evidence="1" id="KW-1133">Transmembrane helix</keyword>
<keyword evidence="1" id="KW-0472">Membrane</keyword>
<sequence>MGESTGDRPMVASSVEEVMSVLGIKPRSTSIWVLFFSVGAEFDGVRPGMGATRVTRGGSPMVKLGSGGFGVGSTIRNLILVSYFLVFLAFWFLVFWCFLHELIIWKYSILVEFQILIATREIEVQNYIHSRFNFGLASVGGGY</sequence>
<dbReference type="AlphaFoldDB" id="A0ABD1U0F9"/>
<keyword evidence="3" id="KW-1185">Reference proteome</keyword>
<gene>
    <name evidence="2" type="ORF">Adt_14711</name>
</gene>
<protein>
    <submittedName>
        <fullName evidence="2">Uncharacterized protein</fullName>
    </submittedName>
</protein>
<reference evidence="3" key="1">
    <citation type="submission" date="2024-07" db="EMBL/GenBank/DDBJ databases">
        <title>Two chromosome-level genome assemblies of Korean endemic species Abeliophyllum distichum and Forsythia ovata (Oleaceae).</title>
        <authorList>
            <person name="Jang H."/>
        </authorList>
    </citation>
    <scope>NUCLEOTIDE SEQUENCE [LARGE SCALE GENOMIC DNA]</scope>
</reference>
<comment type="caution">
    <text evidence="2">The sequence shown here is derived from an EMBL/GenBank/DDBJ whole genome shotgun (WGS) entry which is preliminary data.</text>
</comment>
<evidence type="ECO:0000313" key="3">
    <source>
        <dbReference type="Proteomes" id="UP001604336"/>
    </source>
</evidence>